<dbReference type="InterPro" id="IPR003123">
    <property type="entry name" value="VPS9"/>
</dbReference>
<name>T2M450_HYDVU</name>
<keyword evidence="1" id="KW-0479">Metal-binding</keyword>
<dbReference type="PANTHER" id="PTHR23101">
    <property type="entry name" value="RAB GDP/GTP EXCHANGE FACTOR"/>
    <property type="match status" value="1"/>
</dbReference>
<dbReference type="PANTHER" id="PTHR23101:SF122">
    <property type="entry name" value="RABAPTIN-5-ASSOCIATED EXCHANGE FACTOR FOR RAB5"/>
    <property type="match status" value="1"/>
</dbReference>
<dbReference type="OrthoDB" id="300289at2759"/>
<dbReference type="Pfam" id="PF18151">
    <property type="entry name" value="DUF5601"/>
    <property type="match status" value="1"/>
</dbReference>
<dbReference type="SUPFAM" id="SSF109993">
    <property type="entry name" value="VPS9 domain"/>
    <property type="match status" value="1"/>
</dbReference>
<keyword evidence="2" id="KW-0863">Zinc-finger</keyword>
<dbReference type="InterPro" id="IPR041545">
    <property type="entry name" value="DUF5601"/>
</dbReference>
<evidence type="ECO:0000256" key="2">
    <source>
        <dbReference type="ARBA" id="ARBA00022771"/>
    </source>
</evidence>
<protein>
    <submittedName>
        <fullName evidence="6">Rab5 GDP/GTP exchange factor</fullName>
    </submittedName>
</protein>
<dbReference type="GO" id="GO:0003677">
    <property type="term" value="F:DNA binding"/>
    <property type="evidence" value="ECO:0007669"/>
    <property type="project" value="InterPro"/>
</dbReference>
<reference evidence="6" key="1">
    <citation type="journal article" date="2013" name="Genome Biol. Evol.">
        <title>Punctuated emergences of genetic and phenotypic innovations in eumetazoan, bilaterian, euteleostome, and hominidae ancestors.</title>
        <authorList>
            <person name="Wenger Y."/>
            <person name="Galliot B."/>
        </authorList>
    </citation>
    <scope>NUCLEOTIDE SEQUENCE</scope>
    <source>
        <tissue evidence="6">Whole animals</tissue>
    </source>
</reference>
<dbReference type="AlphaFoldDB" id="T2M450"/>
<evidence type="ECO:0000259" key="5">
    <source>
        <dbReference type="PROSITE" id="PS51205"/>
    </source>
</evidence>
<keyword evidence="3" id="KW-0862">Zinc</keyword>
<dbReference type="GO" id="GO:0031267">
    <property type="term" value="F:small GTPase binding"/>
    <property type="evidence" value="ECO:0007669"/>
    <property type="project" value="TreeGrafter"/>
</dbReference>
<evidence type="ECO:0000259" key="4">
    <source>
        <dbReference type="PROSITE" id="PS51036"/>
    </source>
</evidence>
<dbReference type="PROSITE" id="PS51205">
    <property type="entry name" value="VPS9"/>
    <property type="match status" value="1"/>
</dbReference>
<dbReference type="GO" id="GO:0005085">
    <property type="term" value="F:guanyl-nucleotide exchange factor activity"/>
    <property type="evidence" value="ECO:0007669"/>
    <property type="project" value="InterPro"/>
</dbReference>
<dbReference type="SUPFAM" id="SSF57716">
    <property type="entry name" value="Glucocorticoid receptor-like (DNA-binding domain)"/>
    <property type="match status" value="1"/>
</dbReference>
<sequence length="580" mass="66609">MAWLEDHHNRIPSSSKRLGAVLYCKTGCGFFGNPAWEGYCSKCFKEVSFQSKPGYEELLSAPIPELDILSTSESNVSQLKFDKFEEKKKQKQESKRDSIKKFFTKSPNVKVEAQSYTDSGRKLKFDVAKEEIMTTSRDFIDFLKALKKPASKDIKDRCNRFIIGILQNQELSVQQQSLIVQDFYVKMGNHIQSHPSFRDLPAEKLERMMDNIEKYIMTHIYKIAFSQPSSDDEKKDISIQKKIRSLHWVTYEQLEVNIDLNNSDVQKLLNKAFQDLQEMNTKRAPQDKLACIVNCSIAIFQMLQIAQNELIASADDFLPALIYVVLKCNPTLLHSNIQYITRFCNPSKLMAGEGGYYFTNLCCAVSFITDNLDAQSLNISEDEFNSYMKGEKPILRPKIIQKKYAVTCEGLQQMQLNLEEIAELRECQAKTLEASRGFRKEMNLFKSEFNSQLKAIMENKYNFDCFATLLQKSMKQTENSNGDNLPTEIKQENLFFDSLSFEDESKNDIFSFENPKTLNILTNDNDSIFDNKQSVNFSTPPSDICADNLELSNSLNPDTHANLTTFEMDRNKQTGLLIDI</sequence>
<dbReference type="PROSITE" id="PS51036">
    <property type="entry name" value="ZF_A20"/>
    <property type="match status" value="1"/>
</dbReference>
<proteinExistence type="evidence at transcript level"/>
<dbReference type="Pfam" id="PF02204">
    <property type="entry name" value="VPS9"/>
    <property type="match status" value="1"/>
</dbReference>
<dbReference type="Pfam" id="PF01754">
    <property type="entry name" value="zf-A20"/>
    <property type="match status" value="1"/>
</dbReference>
<dbReference type="Gene3D" id="1.20.5.4770">
    <property type="match status" value="1"/>
</dbReference>
<dbReference type="InterPro" id="IPR037191">
    <property type="entry name" value="VPS9_dom_sf"/>
</dbReference>
<feature type="domain" description="A20-type" evidence="4">
    <location>
        <begin position="18"/>
        <end position="52"/>
    </location>
</feature>
<dbReference type="GO" id="GO:0005829">
    <property type="term" value="C:cytosol"/>
    <property type="evidence" value="ECO:0007669"/>
    <property type="project" value="TreeGrafter"/>
</dbReference>
<evidence type="ECO:0000256" key="3">
    <source>
        <dbReference type="ARBA" id="ARBA00022833"/>
    </source>
</evidence>
<dbReference type="InterPro" id="IPR002653">
    <property type="entry name" value="Znf_A20"/>
</dbReference>
<accession>T2M450</accession>
<evidence type="ECO:0000256" key="1">
    <source>
        <dbReference type="ARBA" id="ARBA00022723"/>
    </source>
</evidence>
<dbReference type="InterPro" id="IPR045046">
    <property type="entry name" value="Vps9-like"/>
</dbReference>
<dbReference type="GO" id="GO:0008270">
    <property type="term" value="F:zinc ion binding"/>
    <property type="evidence" value="ECO:0007669"/>
    <property type="project" value="UniProtKB-KW"/>
</dbReference>
<gene>
    <name evidence="6" type="primary">RABGEF1</name>
</gene>
<dbReference type="SMART" id="SM00259">
    <property type="entry name" value="ZnF_A20"/>
    <property type="match status" value="1"/>
</dbReference>
<dbReference type="EMBL" id="HAAD01000453">
    <property type="protein sequence ID" value="CDG66685.1"/>
    <property type="molecule type" value="mRNA"/>
</dbReference>
<dbReference type="Gene3D" id="1.20.1050.80">
    <property type="entry name" value="VPS9 domain"/>
    <property type="match status" value="1"/>
</dbReference>
<dbReference type="KEGG" id="hmg:100207417"/>
<dbReference type="GO" id="GO:0030139">
    <property type="term" value="C:endocytic vesicle"/>
    <property type="evidence" value="ECO:0007669"/>
    <property type="project" value="TreeGrafter"/>
</dbReference>
<dbReference type="SMART" id="SM00167">
    <property type="entry name" value="VPS9"/>
    <property type="match status" value="1"/>
</dbReference>
<evidence type="ECO:0000313" key="6">
    <source>
        <dbReference type="EMBL" id="CDG66685.1"/>
    </source>
</evidence>
<dbReference type="GO" id="GO:0016192">
    <property type="term" value="P:vesicle-mediated transport"/>
    <property type="evidence" value="ECO:0007669"/>
    <property type="project" value="InterPro"/>
</dbReference>
<feature type="domain" description="VPS9" evidence="5">
    <location>
        <begin position="233"/>
        <end position="377"/>
    </location>
</feature>
<dbReference type="Gene3D" id="1.10.246.120">
    <property type="match status" value="1"/>
</dbReference>
<organism evidence="6">
    <name type="scientific">Hydra vulgaris</name>
    <name type="common">Hydra</name>
    <name type="synonym">Hydra attenuata</name>
    <dbReference type="NCBI Taxonomy" id="6087"/>
    <lineage>
        <taxon>Eukaryota</taxon>
        <taxon>Metazoa</taxon>
        <taxon>Cnidaria</taxon>
        <taxon>Hydrozoa</taxon>
        <taxon>Hydroidolina</taxon>
        <taxon>Anthoathecata</taxon>
        <taxon>Aplanulata</taxon>
        <taxon>Hydridae</taxon>
        <taxon>Hydra</taxon>
    </lineage>
</organism>